<dbReference type="FunFam" id="3.30.465.10:FF:000013">
    <property type="entry name" value="Aldehyde oxidase"/>
    <property type="match status" value="1"/>
</dbReference>
<feature type="binding site" evidence="20">
    <location>
        <position position="58"/>
    </location>
    <ligand>
        <name>[2Fe-2S] cluster</name>
        <dbReference type="ChEBI" id="CHEBI:190135"/>
        <label>1</label>
    </ligand>
</feature>
<dbReference type="SUPFAM" id="SSF56176">
    <property type="entry name" value="FAD-binding/transporter-associated domain-like"/>
    <property type="match status" value="1"/>
</dbReference>
<keyword evidence="12 20" id="KW-0411">Iron-sulfur</keyword>
<comment type="subcellular location">
    <subcellularLocation>
        <location evidence="2">Peroxisome</location>
    </subcellularLocation>
</comment>
<dbReference type="Pfam" id="PF02738">
    <property type="entry name" value="MoCoBD_1"/>
    <property type="match status" value="1"/>
</dbReference>
<dbReference type="Gene3D" id="3.90.1170.50">
    <property type="entry name" value="Aldehyde oxidase/xanthine dehydrogenase, a/b hammerhead"/>
    <property type="match status" value="1"/>
</dbReference>
<feature type="binding site" evidence="20">
    <location>
        <position position="83"/>
    </location>
    <ligand>
        <name>[2Fe-2S] cluster</name>
        <dbReference type="ChEBI" id="CHEBI:190135"/>
        <label>1</label>
    </ligand>
</feature>
<keyword evidence="11 20" id="KW-0408">Iron</keyword>
<dbReference type="GO" id="GO:0005777">
    <property type="term" value="C:peroxisome"/>
    <property type="evidence" value="ECO:0007669"/>
    <property type="project" value="UniProtKB-SubCell"/>
</dbReference>
<dbReference type="Pfam" id="PF00111">
    <property type="entry name" value="Fer2"/>
    <property type="match status" value="1"/>
</dbReference>
<evidence type="ECO:0000256" key="5">
    <source>
        <dbReference type="ARBA" id="ARBA00022505"/>
    </source>
</evidence>
<feature type="domain" description="FAD-binding PCMH-type" evidence="22">
    <location>
        <begin position="340"/>
        <end position="522"/>
    </location>
</feature>
<evidence type="ECO:0000256" key="9">
    <source>
        <dbReference type="ARBA" id="ARBA00022827"/>
    </source>
</evidence>
<dbReference type="InterPro" id="IPR016166">
    <property type="entry name" value="FAD-bd_PCMH"/>
</dbReference>
<evidence type="ECO:0000256" key="18">
    <source>
        <dbReference type="PIRSR" id="PIRSR000127-1"/>
    </source>
</evidence>
<evidence type="ECO:0000256" key="7">
    <source>
        <dbReference type="ARBA" id="ARBA00022714"/>
    </source>
</evidence>
<dbReference type="GO" id="GO:0050302">
    <property type="term" value="F:indole-3-acetaldehyde oxidase activity"/>
    <property type="evidence" value="ECO:0007669"/>
    <property type="project" value="UniProtKB-EC"/>
</dbReference>
<dbReference type="InterPro" id="IPR036856">
    <property type="entry name" value="Ald_Oxase/Xan_DH_a/b_sf"/>
</dbReference>
<dbReference type="InterPro" id="IPR001041">
    <property type="entry name" value="2Fe-2S_ferredoxin-type"/>
</dbReference>
<gene>
    <name evidence="23" type="ORF">QE152_g10786</name>
</gene>
<protein>
    <recommendedName>
        <fullName evidence="17">Indole-3-acetaldehyde oxidase</fullName>
    </recommendedName>
</protein>
<dbReference type="Gene3D" id="1.10.150.120">
    <property type="entry name" value="[2Fe-2S]-binding domain"/>
    <property type="match status" value="2"/>
</dbReference>
<evidence type="ECO:0000256" key="2">
    <source>
        <dbReference type="ARBA" id="ARBA00004275"/>
    </source>
</evidence>
<evidence type="ECO:0000256" key="4">
    <source>
        <dbReference type="ARBA" id="ARBA00011738"/>
    </source>
</evidence>
<feature type="binding site" evidence="19">
    <location>
        <position position="530"/>
    </location>
    <ligand>
        <name>FAD</name>
        <dbReference type="ChEBI" id="CHEBI:57692"/>
    </ligand>
</feature>
<feature type="binding site" evidence="20">
    <location>
        <position position="166"/>
    </location>
    <ligand>
        <name>[2Fe-2S] cluster</name>
        <dbReference type="ChEBI" id="CHEBI:190135"/>
        <label>2</label>
    </ligand>
</feature>
<evidence type="ECO:0000313" key="23">
    <source>
        <dbReference type="EMBL" id="KAK9737331.1"/>
    </source>
</evidence>
<dbReference type="Proteomes" id="UP001458880">
    <property type="component" value="Unassembled WGS sequence"/>
</dbReference>
<dbReference type="PANTHER" id="PTHR11908:SF132">
    <property type="entry name" value="ALDEHYDE OXIDASE 1-RELATED"/>
    <property type="match status" value="1"/>
</dbReference>
<keyword evidence="13" id="KW-0520">NAD</keyword>
<keyword evidence="14" id="KW-0576">Peroxisome</keyword>
<dbReference type="FunFam" id="3.30.390.50:FF:000003">
    <property type="entry name" value="Aldehyde oxidase1"/>
    <property type="match status" value="1"/>
</dbReference>
<evidence type="ECO:0000256" key="13">
    <source>
        <dbReference type="ARBA" id="ARBA00023027"/>
    </source>
</evidence>
<dbReference type="PROSITE" id="PS51085">
    <property type="entry name" value="2FE2S_FER_2"/>
    <property type="match status" value="1"/>
</dbReference>
<dbReference type="SMART" id="SM01092">
    <property type="entry name" value="CO_deh_flav_C"/>
    <property type="match status" value="1"/>
</dbReference>
<dbReference type="InterPro" id="IPR036884">
    <property type="entry name" value="2Fe-2S-bd_dom_sf"/>
</dbReference>
<evidence type="ECO:0000256" key="15">
    <source>
        <dbReference type="ARBA" id="ARBA00034078"/>
    </source>
</evidence>
<dbReference type="SUPFAM" id="SSF54292">
    <property type="entry name" value="2Fe-2S ferredoxin-like"/>
    <property type="match status" value="1"/>
</dbReference>
<dbReference type="SUPFAM" id="SSF55447">
    <property type="entry name" value="CO dehydrogenase flavoprotein C-terminal domain-like"/>
    <property type="match status" value="1"/>
</dbReference>
<feature type="binding site" evidence="20">
    <location>
        <position position="1162"/>
    </location>
    <ligand>
        <name>Mo-molybdopterin</name>
        <dbReference type="ChEBI" id="CHEBI:71302"/>
    </ligand>
    <ligandPart>
        <name>Mo</name>
        <dbReference type="ChEBI" id="CHEBI:28685"/>
    </ligandPart>
</feature>
<dbReference type="InterPro" id="IPR006058">
    <property type="entry name" value="2Fe2S_fd_BS"/>
</dbReference>
<dbReference type="Pfam" id="PF01799">
    <property type="entry name" value="Fer2_2"/>
    <property type="match status" value="2"/>
</dbReference>
<feature type="active site" description="Proton acceptor" evidence="18">
    <location>
        <position position="1333"/>
    </location>
</feature>
<sequence>MATATSIHSREEVRFRIRGKEHQVRVGETYTPTTTLNDYLRDTLNLTGTKKMCREGGCGVCIVAVTREHPVTKETVTFTVNSCLVSLFTVEDWDITTIEDIATENPDQPDVPSYHKVQDALVQFSGTQCGYCSSGMVMSMYALLEENENVTMSTVENSLGGNICRCTGYRPILAAFKSLASDADRTLIGTYPDIEDVATCKKDGKCKKECRSSCRKQEKENPDQPDVPSYHKVQDALVQFSGTQCGYCSSGMVMSMYALLEENENVTMSTVENSLGGNICRCTGYRPILAAFKSLASDADRTLIGTYPDIEDVATCKKDGKCKKECRSSCRKREKVSFRLPYADGEWYKVYTIAEIVELFQTYPDSTYILTAGNTTQGVYTNPPDKELYIDITSVEELLTSTLDGDTLTLGANMPLTEVMQLFYEIGASNESFSYLTRMADHIDLVATVPIRNIGSLAGNLSIKHEYHEFPSDIFLIMETVGATITIVDTDLTETRMSPADYIDADMNHKIITKITLNALDDTYKYKSYKIMPRAQNAHALVNAGFLLQLDSDNLVVSARIVYGCINSTFIHATNTENYLQGKSIFDNAVLQEAMATLDSELDPNHILPDPSPEFRKKMAISLFFKYVLFIADPDTIDSRNISGGQTLTRPLSNGTQDYETQESLYPLTQPIPKVEAYAQVSGRAEYIMDMPDRPGQLYGALVLAKAKPYSVIASIDAAAALELSGVVAFYSASDIPGVNSFVAYFPTSEEVFCSDTVKYYNQPVGIVVAEDQLTAEKGAELVNITYTASETQPLFTVRQVLQAGDQTRLTIGNVVNPERTGTDVQHVITGSYYSGMQYHYHMETQCCSVVPVEDGLDVFPATQWMDLIQSAIAENLNMDTNKINVRVRRLGGGYGGKISRNGLVSCAAALASYKLQKPVKIWLPFTTNMDAVGKRAPVTADYEMGLNDEGIVQYLTITLYIDYGYGGGSEDMLTLLLELIKNGYVYDTFKITPYAVKTDMHTNTYCRAPGSTEGLGLIETIFEHASYALNIDPLRLRMANIDSEKYPLLIQYCQDMMEWADIDARKAEIETFNQENRWRKKGLAVVPMAYPYELYGNYYCMVSIYHADGSVSISHGGIEMGQGINTKVAQVCAYTFGIPLDKVKVKPSDTLVSPNVLPTGGSVTSESVVFAFLKAAAILNERMAPVRESLTDPTWLEVVQECYNQDINLNASYKFSISEVESYIIYAVLATEVEVDILTGQYILTRVDLLEDTGESMSPLIDIGQVEGAFIMGQGLWTTEEIIVSDEGEVLTNRTWTYKPPGVKDIPVDFRVKFPSNNPNSVGVLYSKATAEPPLCTTCCIPLAIRRAVASARAETGDNVEKWYSMEGPSTVENTFLNSLHDYTQYTL</sequence>
<dbReference type="SUPFAM" id="SSF56003">
    <property type="entry name" value="Molybdenum cofactor-binding domain"/>
    <property type="match status" value="1"/>
</dbReference>
<dbReference type="InterPro" id="IPR002346">
    <property type="entry name" value="Mopterin_DH_FAD-bd"/>
</dbReference>
<feature type="binding site" evidence="20">
    <location>
        <position position="53"/>
    </location>
    <ligand>
        <name>[2Fe-2S] cluster</name>
        <dbReference type="ChEBI" id="CHEBI:190135"/>
        <label>1</label>
    </ligand>
</feature>
<feature type="binding site" evidence="20">
    <location>
        <position position="864"/>
    </location>
    <ligand>
        <name>Mo-molybdopterin</name>
        <dbReference type="ChEBI" id="CHEBI:71302"/>
    </ligand>
    <ligandPart>
        <name>Mo</name>
        <dbReference type="ChEBI" id="CHEBI:28685"/>
    </ligandPart>
</feature>
<evidence type="ECO:0000256" key="19">
    <source>
        <dbReference type="PIRSR" id="PIRSR000127-2"/>
    </source>
</evidence>
<keyword evidence="9 19" id="KW-0274">FAD</keyword>
<evidence type="ECO:0000256" key="20">
    <source>
        <dbReference type="PIRSR" id="PIRSR000127-3"/>
    </source>
</evidence>
<keyword evidence="10" id="KW-0560">Oxidoreductase</keyword>
<dbReference type="InterPro" id="IPR037165">
    <property type="entry name" value="AldOxase/xan_DH_Mopterin-bd_sf"/>
</dbReference>
<dbReference type="Gene3D" id="3.30.465.10">
    <property type="match status" value="1"/>
</dbReference>
<comment type="cofactor">
    <cofactor evidence="20">
        <name>Mo-molybdopterin</name>
        <dbReference type="ChEBI" id="CHEBI:71302"/>
    </cofactor>
    <text evidence="20">Binds 1 Mo-molybdopterin (Mo-MPT) cofactor per subunit.</text>
</comment>
<feature type="binding site" evidence="20">
    <location>
        <position position="164"/>
    </location>
    <ligand>
        <name>[2Fe-2S] cluster</name>
        <dbReference type="ChEBI" id="CHEBI:190135"/>
        <label>2</label>
    </ligand>
</feature>
<dbReference type="Pfam" id="PF00941">
    <property type="entry name" value="FAD_binding_5"/>
    <property type="match status" value="1"/>
</dbReference>
<feature type="binding site" evidence="20">
    <location>
        <position position="1008"/>
    </location>
    <ligand>
        <name>Mo-molybdopterin</name>
        <dbReference type="ChEBI" id="CHEBI:71302"/>
    </ligand>
    <ligandPart>
        <name>Mo</name>
        <dbReference type="ChEBI" id="CHEBI:28685"/>
    </ligandPart>
</feature>
<dbReference type="InterPro" id="IPR046867">
    <property type="entry name" value="AldOxase/xan_DH_MoCoBD2"/>
</dbReference>
<evidence type="ECO:0000259" key="22">
    <source>
        <dbReference type="PROSITE" id="PS51387"/>
    </source>
</evidence>
<feature type="binding site" evidence="20">
    <location>
        <position position="129"/>
    </location>
    <ligand>
        <name>[2Fe-2S] cluster</name>
        <dbReference type="ChEBI" id="CHEBI:190135"/>
        <label>2</label>
    </ligand>
</feature>
<dbReference type="InterPro" id="IPR000674">
    <property type="entry name" value="Ald_Oxase/Xan_DH_a/b"/>
</dbReference>
<feature type="binding site" evidence="19">
    <location>
        <begin position="456"/>
        <end position="460"/>
    </location>
    <ligand>
        <name>FAD</name>
        <dbReference type="ChEBI" id="CHEBI:57692"/>
    </ligand>
</feature>
<dbReference type="SMART" id="SM01008">
    <property type="entry name" value="Ald_Xan_dh_C"/>
    <property type="match status" value="1"/>
</dbReference>
<dbReference type="Gene3D" id="3.10.20.30">
    <property type="match status" value="1"/>
</dbReference>
<dbReference type="FunFam" id="3.10.20.30:FF:000012">
    <property type="entry name" value="Xanthine dehydrogenase/oxidase"/>
    <property type="match status" value="1"/>
</dbReference>
<evidence type="ECO:0000256" key="17">
    <source>
        <dbReference type="ARBA" id="ARBA00072265"/>
    </source>
</evidence>
<dbReference type="InterPro" id="IPR016169">
    <property type="entry name" value="FAD-bd_PCMH_sub2"/>
</dbReference>
<proteinExistence type="inferred from homology"/>
<evidence type="ECO:0000256" key="16">
    <source>
        <dbReference type="ARBA" id="ARBA00052415"/>
    </source>
</evidence>
<dbReference type="PANTHER" id="PTHR11908">
    <property type="entry name" value="XANTHINE DEHYDROGENASE"/>
    <property type="match status" value="1"/>
</dbReference>
<keyword evidence="8 20" id="KW-0479">Metal-binding</keyword>
<accession>A0AAW1LTL1</accession>
<dbReference type="InterPro" id="IPR016208">
    <property type="entry name" value="Ald_Oxase/xanthine_DH-like"/>
</dbReference>
<dbReference type="Pfam" id="PF01315">
    <property type="entry name" value="Ald_Xan_dh_C"/>
    <property type="match status" value="1"/>
</dbReference>
<dbReference type="SUPFAM" id="SSF54665">
    <property type="entry name" value="CO dehydrogenase molybdoprotein N-domain-like"/>
    <property type="match status" value="1"/>
</dbReference>
<dbReference type="SUPFAM" id="SSF47741">
    <property type="entry name" value="CO dehydrogenase ISP C-domain like"/>
    <property type="match status" value="2"/>
</dbReference>
<organism evidence="23 24">
    <name type="scientific">Popillia japonica</name>
    <name type="common">Japanese beetle</name>
    <dbReference type="NCBI Taxonomy" id="7064"/>
    <lineage>
        <taxon>Eukaryota</taxon>
        <taxon>Metazoa</taxon>
        <taxon>Ecdysozoa</taxon>
        <taxon>Arthropoda</taxon>
        <taxon>Hexapoda</taxon>
        <taxon>Insecta</taxon>
        <taxon>Pterygota</taxon>
        <taxon>Neoptera</taxon>
        <taxon>Endopterygota</taxon>
        <taxon>Coleoptera</taxon>
        <taxon>Polyphaga</taxon>
        <taxon>Scarabaeiformia</taxon>
        <taxon>Scarabaeidae</taxon>
        <taxon>Rutelinae</taxon>
        <taxon>Popillia</taxon>
    </lineage>
</organism>
<evidence type="ECO:0000256" key="14">
    <source>
        <dbReference type="ARBA" id="ARBA00023140"/>
    </source>
</evidence>
<dbReference type="CDD" id="cd00207">
    <property type="entry name" value="fer2"/>
    <property type="match status" value="1"/>
</dbReference>
<dbReference type="InterPro" id="IPR008274">
    <property type="entry name" value="AldOxase/xan_DH_MoCoBD1"/>
</dbReference>
<dbReference type="InterPro" id="IPR002888">
    <property type="entry name" value="2Fe-2S-bd"/>
</dbReference>
<keyword evidence="7 20" id="KW-0001">2Fe-2S</keyword>
<dbReference type="PROSITE" id="PS00197">
    <property type="entry name" value="2FE2S_FER_1"/>
    <property type="match status" value="1"/>
</dbReference>
<dbReference type="FunFam" id="3.30.365.10:FF:000008">
    <property type="entry name" value="Aldehyde oxidase1"/>
    <property type="match status" value="1"/>
</dbReference>
<dbReference type="Pfam" id="PF20256">
    <property type="entry name" value="MoCoBD_2"/>
    <property type="match status" value="1"/>
</dbReference>
<comment type="caution">
    <text evidence="23">The sequence shown here is derived from an EMBL/GenBank/DDBJ whole genome shotgun (WGS) entry which is preliminary data.</text>
</comment>
<dbReference type="InterPro" id="IPR012675">
    <property type="entry name" value="Beta-grasp_dom_sf"/>
</dbReference>
<dbReference type="InterPro" id="IPR036010">
    <property type="entry name" value="2Fe-2S_ferredoxin-like_sf"/>
</dbReference>
<evidence type="ECO:0000256" key="10">
    <source>
        <dbReference type="ARBA" id="ARBA00023002"/>
    </source>
</evidence>
<comment type="cofactor">
    <cofactor evidence="1 19">
        <name>FAD</name>
        <dbReference type="ChEBI" id="CHEBI:57692"/>
    </cofactor>
</comment>
<dbReference type="InterPro" id="IPR005107">
    <property type="entry name" value="CO_DH_flav_C"/>
</dbReference>
<dbReference type="EMBL" id="JASPKY010000101">
    <property type="protein sequence ID" value="KAK9737331.1"/>
    <property type="molecule type" value="Genomic_DNA"/>
</dbReference>
<dbReference type="FunFam" id="3.30.365.10:FF:000001">
    <property type="entry name" value="Xanthine dehydrogenase oxidase"/>
    <property type="match status" value="1"/>
</dbReference>
<dbReference type="Gene3D" id="3.30.390.50">
    <property type="entry name" value="CO dehydrogenase flavoprotein, C-terminal domain"/>
    <property type="match status" value="1"/>
</dbReference>
<comment type="subunit">
    <text evidence="4">Homodimer.</text>
</comment>
<dbReference type="Pfam" id="PF03450">
    <property type="entry name" value="CO_deh_flav_C"/>
    <property type="match status" value="1"/>
</dbReference>
<reference evidence="23 24" key="1">
    <citation type="journal article" date="2024" name="BMC Genomics">
        <title>De novo assembly and annotation of Popillia japonica's genome with initial clues to its potential as an invasive pest.</title>
        <authorList>
            <person name="Cucini C."/>
            <person name="Boschi S."/>
            <person name="Funari R."/>
            <person name="Cardaioli E."/>
            <person name="Iannotti N."/>
            <person name="Marturano G."/>
            <person name="Paoli F."/>
            <person name="Bruttini M."/>
            <person name="Carapelli A."/>
            <person name="Frati F."/>
            <person name="Nardi F."/>
        </authorList>
    </citation>
    <scope>NUCLEOTIDE SEQUENCE [LARGE SCALE GENOMIC DNA]</scope>
    <source>
        <strain evidence="23">DMR45628</strain>
    </source>
</reference>
<evidence type="ECO:0000256" key="8">
    <source>
        <dbReference type="ARBA" id="ARBA00022723"/>
    </source>
</evidence>
<evidence type="ECO:0000313" key="24">
    <source>
        <dbReference type="Proteomes" id="UP001458880"/>
    </source>
</evidence>
<evidence type="ECO:0000256" key="11">
    <source>
        <dbReference type="ARBA" id="ARBA00023004"/>
    </source>
</evidence>
<dbReference type="InterPro" id="IPR036318">
    <property type="entry name" value="FAD-bd_PCMH-like_sf"/>
</dbReference>
<comment type="similarity">
    <text evidence="3">Belongs to the xanthine dehydrogenase family.</text>
</comment>
<evidence type="ECO:0000256" key="1">
    <source>
        <dbReference type="ARBA" id="ARBA00001974"/>
    </source>
</evidence>
<comment type="catalytic activity">
    <reaction evidence="16">
        <text>indole-3-acetaldehyde + O2 + H2O = (indol-3-yl)acetate + H2O2 + H(+)</text>
        <dbReference type="Rhea" id="RHEA:16277"/>
        <dbReference type="ChEBI" id="CHEBI:15377"/>
        <dbReference type="ChEBI" id="CHEBI:15378"/>
        <dbReference type="ChEBI" id="CHEBI:15379"/>
        <dbReference type="ChEBI" id="CHEBI:16240"/>
        <dbReference type="ChEBI" id="CHEBI:18086"/>
        <dbReference type="ChEBI" id="CHEBI:30854"/>
        <dbReference type="EC" id="1.2.3.7"/>
    </reaction>
</comment>
<evidence type="ECO:0000256" key="12">
    <source>
        <dbReference type="ARBA" id="ARBA00023014"/>
    </source>
</evidence>
<dbReference type="Gene3D" id="3.30.365.10">
    <property type="entry name" value="Aldehyde oxidase/xanthine dehydrogenase, molybdopterin binding domain"/>
    <property type="match status" value="4"/>
</dbReference>
<feature type="binding site" evidence="20">
    <location>
        <position position="132"/>
    </location>
    <ligand>
        <name>[2Fe-2S] cluster</name>
        <dbReference type="ChEBI" id="CHEBI:190135"/>
        <label>2</label>
    </ligand>
</feature>
<dbReference type="InterPro" id="IPR036683">
    <property type="entry name" value="CO_DH_flav_C_dom_sf"/>
</dbReference>
<keyword evidence="6" id="KW-0285">Flavoprotein</keyword>
<dbReference type="GO" id="GO:0051537">
    <property type="term" value="F:2 iron, 2 sulfur cluster binding"/>
    <property type="evidence" value="ECO:0007669"/>
    <property type="project" value="UniProtKB-KW"/>
</dbReference>
<evidence type="ECO:0000256" key="6">
    <source>
        <dbReference type="ARBA" id="ARBA00022630"/>
    </source>
</evidence>
<dbReference type="GO" id="GO:0071949">
    <property type="term" value="F:FAD binding"/>
    <property type="evidence" value="ECO:0007669"/>
    <property type="project" value="InterPro"/>
</dbReference>
<feature type="domain" description="2Fe-2S ferredoxin-type" evidence="21">
    <location>
        <begin position="11"/>
        <end position="101"/>
    </location>
</feature>
<comment type="cofactor">
    <cofactor evidence="15">
        <name>[2Fe-2S] cluster</name>
        <dbReference type="ChEBI" id="CHEBI:190135"/>
    </cofactor>
</comment>
<dbReference type="GO" id="GO:0005506">
    <property type="term" value="F:iron ion binding"/>
    <property type="evidence" value="ECO:0007669"/>
    <property type="project" value="InterPro"/>
</dbReference>
<keyword evidence="24" id="KW-1185">Reference proteome</keyword>
<name>A0AAW1LTL1_POPJA</name>
<dbReference type="PROSITE" id="PS51387">
    <property type="entry name" value="FAD_PCMH"/>
    <property type="match status" value="1"/>
</dbReference>
<comment type="cofactor">
    <cofactor evidence="20">
        <name>[2Fe-2S] cluster</name>
        <dbReference type="ChEBI" id="CHEBI:190135"/>
    </cofactor>
    <text evidence="20">Binds 2 [2Fe-2S] clusters.</text>
</comment>
<feature type="binding site" evidence="20">
    <location>
        <position position="61"/>
    </location>
    <ligand>
        <name>[2Fe-2S] cluster</name>
        <dbReference type="ChEBI" id="CHEBI:190135"/>
        <label>1</label>
    </ligand>
</feature>
<keyword evidence="5 20" id="KW-0500">Molybdenum</keyword>
<evidence type="ECO:0000256" key="3">
    <source>
        <dbReference type="ARBA" id="ARBA00006849"/>
    </source>
</evidence>
<evidence type="ECO:0000259" key="21">
    <source>
        <dbReference type="PROSITE" id="PS51085"/>
    </source>
</evidence>
<dbReference type="PIRSF" id="PIRSF000127">
    <property type="entry name" value="Xanthine_DH"/>
    <property type="match status" value="1"/>
</dbReference>